<dbReference type="Pfam" id="PF01534">
    <property type="entry name" value="Frizzled"/>
    <property type="match status" value="1"/>
</dbReference>
<dbReference type="STRING" id="645134.A0A0L0HNI0"/>
<feature type="transmembrane region" description="Helical" evidence="8">
    <location>
        <begin position="249"/>
        <end position="269"/>
    </location>
</feature>
<evidence type="ECO:0000256" key="8">
    <source>
        <dbReference type="SAM" id="Phobius"/>
    </source>
</evidence>
<gene>
    <name evidence="10" type="ORF">SPPG_01720</name>
</gene>
<feature type="domain" description="G-protein coupled receptors family 2 profile 2" evidence="9">
    <location>
        <begin position="86"/>
        <end position="403"/>
    </location>
</feature>
<dbReference type="PANTHER" id="PTHR31787:SF3">
    <property type="entry name" value="FRIZZLED AND SMOOTHENED-LIKE PROTEIN H"/>
    <property type="match status" value="1"/>
</dbReference>
<keyword evidence="3 8" id="KW-0812">Transmembrane</keyword>
<keyword evidence="4 8" id="KW-1133">Transmembrane helix</keyword>
<evidence type="ECO:0000256" key="6">
    <source>
        <dbReference type="ARBA" id="ARBA00023170"/>
    </source>
</evidence>
<evidence type="ECO:0000313" key="10">
    <source>
        <dbReference type="EMBL" id="KND02632.1"/>
    </source>
</evidence>
<organism evidence="10 11">
    <name type="scientific">Spizellomyces punctatus (strain DAOM BR117)</name>
    <dbReference type="NCBI Taxonomy" id="645134"/>
    <lineage>
        <taxon>Eukaryota</taxon>
        <taxon>Fungi</taxon>
        <taxon>Fungi incertae sedis</taxon>
        <taxon>Chytridiomycota</taxon>
        <taxon>Chytridiomycota incertae sedis</taxon>
        <taxon>Chytridiomycetes</taxon>
        <taxon>Spizellomycetales</taxon>
        <taxon>Spizellomycetaceae</taxon>
        <taxon>Spizellomyces</taxon>
    </lineage>
</organism>
<feature type="transmembrane region" description="Helical" evidence="8">
    <location>
        <begin position="391"/>
        <end position="409"/>
    </location>
</feature>
<evidence type="ECO:0000256" key="1">
    <source>
        <dbReference type="ARBA" id="ARBA00004141"/>
    </source>
</evidence>
<dbReference type="InterPro" id="IPR050949">
    <property type="entry name" value="GPCR_Fz/Smo-like"/>
</dbReference>
<dbReference type="GO" id="GO:0016020">
    <property type="term" value="C:membrane"/>
    <property type="evidence" value="ECO:0007669"/>
    <property type="project" value="UniProtKB-SubCell"/>
</dbReference>
<dbReference type="AlphaFoldDB" id="A0A0L0HNI0"/>
<evidence type="ECO:0000259" key="9">
    <source>
        <dbReference type="PROSITE" id="PS50261"/>
    </source>
</evidence>
<feature type="region of interest" description="Disordered" evidence="7">
    <location>
        <begin position="444"/>
        <end position="526"/>
    </location>
</feature>
<keyword evidence="11" id="KW-1185">Reference proteome</keyword>
<dbReference type="OMA" id="ATCCWSA"/>
<protein>
    <recommendedName>
        <fullName evidence="9">G-protein coupled receptors family 2 profile 2 domain-containing protein</fullName>
    </recommendedName>
</protein>
<dbReference type="EMBL" id="KQ257452">
    <property type="protein sequence ID" value="KND02632.1"/>
    <property type="molecule type" value="Genomic_DNA"/>
</dbReference>
<evidence type="ECO:0000256" key="7">
    <source>
        <dbReference type="SAM" id="MobiDB-lite"/>
    </source>
</evidence>
<dbReference type="Gene3D" id="1.20.1070.10">
    <property type="entry name" value="Rhodopsin 7-helix transmembrane proteins"/>
    <property type="match status" value="1"/>
</dbReference>
<comment type="subcellular location">
    <subcellularLocation>
        <location evidence="1">Membrane</location>
        <topology evidence="1">Multi-pass membrane protein</topology>
    </subcellularLocation>
</comment>
<dbReference type="eggNOG" id="ENOG502RY0W">
    <property type="taxonomic scope" value="Eukaryota"/>
</dbReference>
<evidence type="ECO:0000256" key="5">
    <source>
        <dbReference type="ARBA" id="ARBA00023136"/>
    </source>
</evidence>
<keyword evidence="5 8" id="KW-0472">Membrane</keyword>
<evidence type="ECO:0000256" key="3">
    <source>
        <dbReference type="ARBA" id="ARBA00022692"/>
    </source>
</evidence>
<dbReference type="VEuPathDB" id="FungiDB:SPPG_01720"/>
<name>A0A0L0HNI0_SPIPD</name>
<dbReference type="GO" id="GO:0007166">
    <property type="term" value="P:cell surface receptor signaling pathway"/>
    <property type="evidence" value="ECO:0007669"/>
    <property type="project" value="InterPro"/>
</dbReference>
<feature type="transmembrane region" description="Helical" evidence="8">
    <location>
        <begin position="120"/>
        <end position="141"/>
    </location>
</feature>
<sequence>MMIPYPTQPDRCVALTVSGNQSEPANPLIRLDPVTGETTVVNPPTCRAPLVPNPNPALPPTAQRACFGACCISCPHLEAFFPPNKISSYLNVTDSLRAISAILSLFVLISYALLPGKRVHPTVILLWFVAAVFLFSATTFFNLGRRKATQCGDDNVSEADQGNNTTCAVQGAALFYASQASILWCAYLILNLHVTTVWNSHFFADKYPFIHTICWGVPLVVTAVGIYLKGVAFQFGSLCFLSSSRSSPLFFYPMSPFIFLGFAIHLWTVSYVARVAAEAGGIGSTSVGEGSSEGSARGESTRRRVMKIWRTSWRSMLLVTMFLTTFMYFWMFYFTQNDRVQKIGPGTPFITEWLKCILSSDGSQETCSNILTPHLPSYVVLVLADTFPSLMGIWLFIIFGLRGSIVAEWKEFFRRRKERNFVRDPTASGSEVVMGRWAVEEHVDRKGTREIRTNSRPQPSNSGFVKDSRSQHRYPPHSAPAYNSYMQSSSYDDAESAETTSSSVPMIRPTPEFVRPPPRPAGRRLE</sequence>
<dbReference type="OrthoDB" id="2132896at2759"/>
<feature type="compositionally biased region" description="Polar residues" evidence="7">
    <location>
        <begin position="484"/>
        <end position="504"/>
    </location>
</feature>
<feature type="transmembrane region" description="Helical" evidence="8">
    <location>
        <begin position="209"/>
        <end position="229"/>
    </location>
</feature>
<keyword evidence="6" id="KW-0675">Receptor</keyword>
<feature type="compositionally biased region" description="Polar residues" evidence="7">
    <location>
        <begin position="454"/>
        <end position="463"/>
    </location>
</feature>
<dbReference type="InParanoid" id="A0A0L0HNI0"/>
<dbReference type="PROSITE" id="PS50261">
    <property type="entry name" value="G_PROTEIN_RECEP_F2_4"/>
    <property type="match status" value="1"/>
</dbReference>
<comment type="similarity">
    <text evidence="2">Belongs to the G-protein coupled receptor Fz/Smo family.</text>
</comment>
<accession>A0A0L0HNI0</accession>
<dbReference type="InterPro" id="IPR000539">
    <property type="entry name" value="Frizzled/Smoothened_7TM"/>
</dbReference>
<dbReference type="RefSeq" id="XP_016610671.1">
    <property type="nucleotide sequence ID" value="XM_016750035.1"/>
</dbReference>
<feature type="compositionally biased region" description="Basic and acidic residues" evidence="7">
    <location>
        <begin position="444"/>
        <end position="453"/>
    </location>
</feature>
<proteinExistence type="inferred from homology"/>
<dbReference type="InterPro" id="IPR017981">
    <property type="entry name" value="GPCR_2-like_7TM"/>
</dbReference>
<evidence type="ECO:0000256" key="4">
    <source>
        <dbReference type="ARBA" id="ARBA00022989"/>
    </source>
</evidence>
<dbReference type="PANTHER" id="PTHR31787">
    <property type="entry name" value="G-PROTEIN-COUPLED RECEPTOR GPCR FAMILY PROTEIN"/>
    <property type="match status" value="1"/>
</dbReference>
<dbReference type="GeneID" id="27685363"/>
<dbReference type="Proteomes" id="UP000053201">
    <property type="component" value="Unassembled WGS sequence"/>
</dbReference>
<evidence type="ECO:0000256" key="2">
    <source>
        <dbReference type="ARBA" id="ARBA00008077"/>
    </source>
</evidence>
<evidence type="ECO:0000313" key="11">
    <source>
        <dbReference type="Proteomes" id="UP000053201"/>
    </source>
</evidence>
<reference evidence="10 11" key="1">
    <citation type="submission" date="2009-08" db="EMBL/GenBank/DDBJ databases">
        <title>The Genome Sequence of Spizellomyces punctatus strain DAOM BR117.</title>
        <authorList>
            <consortium name="The Broad Institute Genome Sequencing Platform"/>
            <person name="Russ C."/>
            <person name="Cuomo C."/>
            <person name="Shea T."/>
            <person name="Young S.K."/>
            <person name="Zeng Q."/>
            <person name="Koehrsen M."/>
            <person name="Haas B."/>
            <person name="Borodovsky M."/>
            <person name="Guigo R."/>
            <person name="Alvarado L."/>
            <person name="Berlin A."/>
            <person name="Bochicchio J."/>
            <person name="Borenstein D."/>
            <person name="Chapman S."/>
            <person name="Chen Z."/>
            <person name="Engels R."/>
            <person name="Freedman E."/>
            <person name="Gellesch M."/>
            <person name="Goldberg J."/>
            <person name="Griggs A."/>
            <person name="Gujja S."/>
            <person name="Heiman D."/>
            <person name="Hepburn T."/>
            <person name="Howarth C."/>
            <person name="Jen D."/>
            <person name="Larson L."/>
            <person name="Lewis B."/>
            <person name="Mehta T."/>
            <person name="Park D."/>
            <person name="Pearson M."/>
            <person name="Roberts A."/>
            <person name="Saif S."/>
            <person name="Shenoy N."/>
            <person name="Sisk P."/>
            <person name="Stolte C."/>
            <person name="Sykes S."/>
            <person name="Thomson T."/>
            <person name="Walk T."/>
            <person name="White J."/>
            <person name="Yandava C."/>
            <person name="Burger G."/>
            <person name="Gray M.W."/>
            <person name="Holland P.W.H."/>
            <person name="King N."/>
            <person name="Lang F.B.F."/>
            <person name="Roger A.J."/>
            <person name="Ruiz-Trillo I."/>
            <person name="Lander E."/>
            <person name="Nusbaum C."/>
        </authorList>
    </citation>
    <scope>NUCLEOTIDE SEQUENCE [LARGE SCALE GENOMIC DNA]</scope>
    <source>
        <strain evidence="10 11">DAOM BR117</strain>
    </source>
</reference>
<feature type="transmembrane region" description="Helical" evidence="8">
    <location>
        <begin position="312"/>
        <end position="333"/>
    </location>
</feature>
<feature type="transmembrane region" description="Helical" evidence="8">
    <location>
        <begin position="95"/>
        <end position="114"/>
    </location>
</feature>
<dbReference type="GO" id="GO:0004888">
    <property type="term" value="F:transmembrane signaling receptor activity"/>
    <property type="evidence" value="ECO:0007669"/>
    <property type="project" value="InterPro"/>
</dbReference>